<dbReference type="EMBL" id="CP030139">
    <property type="protein sequence ID" value="AZB71670.2"/>
    <property type="molecule type" value="Genomic_DNA"/>
</dbReference>
<organism evidence="2 3">
    <name type="scientific">Synechococcus elongatus PCC 11801</name>
    <dbReference type="NCBI Taxonomy" id="2219813"/>
    <lineage>
        <taxon>Bacteria</taxon>
        <taxon>Bacillati</taxon>
        <taxon>Cyanobacteriota</taxon>
        <taxon>Cyanophyceae</taxon>
        <taxon>Synechococcales</taxon>
        <taxon>Synechococcaceae</taxon>
        <taxon>Synechococcus</taxon>
    </lineage>
</organism>
<sequence length="70" mass="7270">MKGLVTFLICLICTLWLGAIAALTAQNPSLVSVRLLVLESVRIPLGLAIAGGVGVGLMAGALLQLFVRRP</sequence>
<evidence type="ECO:0000256" key="1">
    <source>
        <dbReference type="SAM" id="Phobius"/>
    </source>
</evidence>
<gene>
    <name evidence="2" type="ORF">DOP62_02095</name>
</gene>
<proteinExistence type="predicted"/>
<evidence type="ECO:0000313" key="2">
    <source>
        <dbReference type="EMBL" id="AZB71670.2"/>
    </source>
</evidence>
<dbReference type="AlphaFoldDB" id="A0AAN1QM39"/>
<keyword evidence="1" id="KW-0472">Membrane</keyword>
<reference evidence="2 3" key="1">
    <citation type="journal article" date="2018" name="Sci. Rep.">
        <title>Genome Features and Biochemical Characteristics of a Robust, Fast Growing and Naturally Transformable Cyanobacterium Synechococcus elongatus PCC 11801 Isolated from India.</title>
        <authorList>
            <person name="Jaiswal D."/>
            <person name="Sengupta A."/>
            <person name="Sohoni S."/>
            <person name="Sengupta S."/>
            <person name="Phadnavis A.G."/>
            <person name="Pakrasi H.B."/>
            <person name="Wangikar P.P."/>
        </authorList>
    </citation>
    <scope>NUCLEOTIDE SEQUENCE [LARGE SCALE GENOMIC DNA]</scope>
    <source>
        <strain evidence="2 3">PCC 11801</strain>
    </source>
</reference>
<dbReference type="GeneID" id="72428988"/>
<name>A0AAN1QM39_SYNEL</name>
<dbReference type="Proteomes" id="UP000267249">
    <property type="component" value="Chromosome"/>
</dbReference>
<dbReference type="RefSeq" id="WP_011377477.1">
    <property type="nucleotide sequence ID" value="NZ_CP030139.2"/>
</dbReference>
<keyword evidence="1" id="KW-1133">Transmembrane helix</keyword>
<keyword evidence="1" id="KW-0812">Transmembrane</keyword>
<feature type="transmembrane region" description="Helical" evidence="1">
    <location>
        <begin position="45"/>
        <end position="67"/>
    </location>
</feature>
<protein>
    <submittedName>
        <fullName evidence="2">Lipopolysaccharide assembly protein LapA domain-containing protein</fullName>
    </submittedName>
</protein>
<evidence type="ECO:0000313" key="3">
    <source>
        <dbReference type="Proteomes" id="UP000267249"/>
    </source>
</evidence>
<accession>A0AAN1QM39</accession>